<dbReference type="GO" id="GO:0000287">
    <property type="term" value="F:magnesium ion binding"/>
    <property type="evidence" value="ECO:0007669"/>
    <property type="project" value="InterPro"/>
</dbReference>
<dbReference type="InterPro" id="IPR005146">
    <property type="entry name" value="B3/B4_tRNA-bd"/>
</dbReference>
<evidence type="ECO:0000256" key="7">
    <source>
        <dbReference type="ARBA" id="ARBA00022842"/>
    </source>
</evidence>
<name>A0A1G4NVX2_9FLOR</name>
<feature type="domain" description="FDX-ACB" evidence="10">
    <location>
        <begin position="576"/>
        <end position="666"/>
    </location>
</feature>
<dbReference type="GO" id="GO:0009328">
    <property type="term" value="C:phenylalanine-tRNA ligase complex"/>
    <property type="evidence" value="ECO:0007669"/>
    <property type="project" value="TreeGrafter"/>
</dbReference>
<dbReference type="InterPro" id="IPR005147">
    <property type="entry name" value="tRNA_synthase_B5-dom"/>
</dbReference>
<geneLocation type="chloroplast" evidence="12"/>
<dbReference type="Pfam" id="PF17759">
    <property type="entry name" value="tRNA_synthFbeta"/>
    <property type="match status" value="1"/>
</dbReference>
<keyword evidence="5" id="KW-0547">Nucleotide-binding</keyword>
<keyword evidence="9" id="KW-0030">Aminoacyl-tRNA synthetase</keyword>
<protein>
    <recommendedName>
        <fullName evidence="2">phenylalanine--tRNA ligase</fullName>
        <ecNumber evidence="2">6.1.1.20</ecNumber>
    </recommendedName>
</protein>
<dbReference type="EC" id="6.1.1.20" evidence="2"/>
<dbReference type="GO" id="GO:0003723">
    <property type="term" value="F:RNA binding"/>
    <property type="evidence" value="ECO:0007669"/>
    <property type="project" value="InterPro"/>
</dbReference>
<sequence length="666" mass="77638">MNISWHWLSELLDLNNITPEQVYNKLTLAGFELENIKHNTDNDIILEISNTTNRSDTNSIIGITQEISGILQCCLNAQRTQINVPFWKQAIEVNHLNQEEYITSIINQIEIKESPNWLKARLAIYNIPSTNNIHDIINFIAIKWSHHINIIELNKVSADLTINQLKTLEGNRKIAQAAFESHENKYKQTSDIIIQLSSNLPRITRKMYEKCGYPEHIKSLYESSDADSKPSNIEAYSEVVSLITQLCNTQYPEQIVHLSTYHKLQKPIHFNYKKIYKILGPVQYKKRYTPQNFITPNTADKIFHNLYFINHTSRNKTYVEIPKYRIKDIEREIDLGEEISRIYGFNQFFDLVPTNKLKGQQSTSKHRLNQLRSICRSIGLHEVIHSSLGERYKIKIHNPLNIEYDSLRNNLLWKLIQSSIYNIKQTKKSLEMFEIGRVFLKQPGQYIERTHLAGILGGNKIVRNTWDRQPKNISWFQAKGDLEEIFERLNMSITWDNSRNTQLDSFTLENLQAYFKTNQYAILYSHNQQPIGIFGEIKTQNTNLPTADPLYGFELIIDPLLITSSSISSPHFKTYTKYPSIIRDIKIEVPQTWTMTKVLSNLYTVKSDFIESIELFDVYNNQSIQNRSKSLGFRITYSNPNSTLTAHEVNQIEQQFKDASIKQLHK</sequence>
<dbReference type="PANTHER" id="PTHR10947:SF0">
    <property type="entry name" value="PHENYLALANINE--TRNA LIGASE BETA SUBUNIT"/>
    <property type="match status" value="1"/>
</dbReference>
<comment type="cofactor">
    <cofactor evidence="1">
        <name>Mg(2+)</name>
        <dbReference type="ChEBI" id="CHEBI:18420"/>
    </cofactor>
</comment>
<reference evidence="12" key="2">
    <citation type="submission" date="2016-10" db="EMBL/GenBank/DDBJ databases">
        <authorList>
            <person name="de Groot N.N."/>
        </authorList>
    </citation>
    <scope>NUCLEOTIDE SEQUENCE</scope>
</reference>
<dbReference type="InterPro" id="IPR005121">
    <property type="entry name" value="Fdx_antiC-bd"/>
</dbReference>
<reference evidence="12" key="1">
    <citation type="submission" date="2016-10" db="EMBL/GenBank/DDBJ databases">
        <title>Chloroplast genomes as a tool to resolve red algal phylogenies: a case study in the Nemaliales.</title>
        <authorList>
            <person name="Costa J.F."/>
            <person name="Lin S.M."/>
            <person name="Macaya E.C."/>
            <person name="Fernandez-Garcia C."/>
            <person name="Verbruggen H."/>
        </authorList>
    </citation>
    <scope>NUCLEOTIDE SEQUENCE</scope>
</reference>
<dbReference type="PANTHER" id="PTHR10947">
    <property type="entry name" value="PHENYLALANYL-TRNA SYNTHETASE BETA CHAIN AND LEUCINE-RICH REPEAT-CONTAINING PROTEIN 47"/>
    <property type="match status" value="1"/>
</dbReference>
<dbReference type="Gene3D" id="3.30.930.10">
    <property type="entry name" value="Bira Bifunctional Protein, Domain 2"/>
    <property type="match status" value="1"/>
</dbReference>
<dbReference type="AlphaFoldDB" id="A0A1G4NVX2"/>
<evidence type="ECO:0000259" key="10">
    <source>
        <dbReference type="PROSITE" id="PS51447"/>
    </source>
</evidence>
<dbReference type="Pfam" id="PF03483">
    <property type="entry name" value="B3_4"/>
    <property type="match status" value="1"/>
</dbReference>
<evidence type="ECO:0000256" key="6">
    <source>
        <dbReference type="ARBA" id="ARBA00022840"/>
    </source>
</evidence>
<gene>
    <name evidence="12" type="primary">syfB</name>
    <name evidence="12" type="ORF">J0237_228</name>
</gene>
<dbReference type="InterPro" id="IPR041616">
    <property type="entry name" value="PheRS_beta_core"/>
</dbReference>
<dbReference type="GO" id="GO:0005524">
    <property type="term" value="F:ATP binding"/>
    <property type="evidence" value="ECO:0007669"/>
    <property type="project" value="UniProtKB-KW"/>
</dbReference>
<dbReference type="SUPFAM" id="SSF56037">
    <property type="entry name" value="PheT/TilS domain"/>
    <property type="match status" value="1"/>
</dbReference>
<keyword evidence="6" id="KW-0067">ATP-binding</keyword>
<evidence type="ECO:0000256" key="4">
    <source>
        <dbReference type="ARBA" id="ARBA00022723"/>
    </source>
</evidence>
<evidence type="ECO:0000256" key="3">
    <source>
        <dbReference type="ARBA" id="ARBA00022598"/>
    </source>
</evidence>
<keyword evidence="12" id="KW-0150">Chloroplast</keyword>
<keyword evidence="7" id="KW-0460">Magnesium</keyword>
<proteinExistence type="predicted"/>
<keyword evidence="4" id="KW-0479">Metal-binding</keyword>
<dbReference type="PROSITE" id="PS51483">
    <property type="entry name" value="B5"/>
    <property type="match status" value="1"/>
</dbReference>
<dbReference type="PROSITE" id="PS51447">
    <property type="entry name" value="FDX_ACB"/>
    <property type="match status" value="1"/>
</dbReference>
<dbReference type="GeneID" id="29999328"/>
<dbReference type="SMART" id="SM00874">
    <property type="entry name" value="B5"/>
    <property type="match status" value="1"/>
</dbReference>
<dbReference type="Gene3D" id="3.30.56.10">
    <property type="match status" value="2"/>
</dbReference>
<dbReference type="InterPro" id="IPR045060">
    <property type="entry name" value="Phe-tRNA-ligase_IIc_bsu"/>
</dbReference>
<evidence type="ECO:0000256" key="2">
    <source>
        <dbReference type="ARBA" id="ARBA00012814"/>
    </source>
</evidence>
<dbReference type="InterPro" id="IPR009061">
    <property type="entry name" value="DNA-bd_dom_put_sf"/>
</dbReference>
<accession>A0A1G4NVX2</accession>
<keyword evidence="3 12" id="KW-0436">Ligase</keyword>
<evidence type="ECO:0000256" key="1">
    <source>
        <dbReference type="ARBA" id="ARBA00001946"/>
    </source>
</evidence>
<dbReference type="EMBL" id="LT622869">
    <property type="protein sequence ID" value="SCW22666.1"/>
    <property type="molecule type" value="Genomic_DNA"/>
</dbReference>
<evidence type="ECO:0000256" key="5">
    <source>
        <dbReference type="ARBA" id="ARBA00022741"/>
    </source>
</evidence>
<organism evidence="12">
    <name type="scientific">Liagora harveyana</name>
    <dbReference type="NCBI Taxonomy" id="406718"/>
    <lineage>
        <taxon>Eukaryota</taxon>
        <taxon>Rhodophyta</taxon>
        <taxon>Florideophyceae</taxon>
        <taxon>Nemaliophycidae</taxon>
        <taxon>Nemaliales</taxon>
        <taxon>Liagoraceae</taxon>
        <taxon>Liagora</taxon>
    </lineage>
</organism>
<evidence type="ECO:0000259" key="11">
    <source>
        <dbReference type="PROSITE" id="PS51483"/>
    </source>
</evidence>
<dbReference type="Pfam" id="PF03484">
    <property type="entry name" value="B5"/>
    <property type="match status" value="1"/>
</dbReference>
<dbReference type="SUPFAM" id="SSF55681">
    <property type="entry name" value="Class II aaRS and biotin synthetases"/>
    <property type="match status" value="1"/>
</dbReference>
<dbReference type="SMART" id="SM00896">
    <property type="entry name" value="FDX-ACB"/>
    <property type="match status" value="1"/>
</dbReference>
<dbReference type="Gene3D" id="3.30.70.380">
    <property type="entry name" value="Ferrodoxin-fold anticodon-binding domain"/>
    <property type="match status" value="1"/>
</dbReference>
<dbReference type="Pfam" id="PF03147">
    <property type="entry name" value="FDX-ACB"/>
    <property type="match status" value="1"/>
</dbReference>
<evidence type="ECO:0000256" key="9">
    <source>
        <dbReference type="ARBA" id="ARBA00023146"/>
    </source>
</evidence>
<dbReference type="SUPFAM" id="SSF54991">
    <property type="entry name" value="Anticodon-binding domain of PheRS"/>
    <property type="match status" value="1"/>
</dbReference>
<keyword evidence="12" id="KW-0934">Plastid</keyword>
<feature type="domain" description="B5" evidence="11">
    <location>
        <begin position="263"/>
        <end position="350"/>
    </location>
</feature>
<evidence type="ECO:0000313" key="12">
    <source>
        <dbReference type="EMBL" id="SCW22666.1"/>
    </source>
</evidence>
<dbReference type="InterPro" id="IPR045864">
    <property type="entry name" value="aa-tRNA-synth_II/BPL/LPL"/>
</dbReference>
<dbReference type="InterPro" id="IPR036690">
    <property type="entry name" value="Fdx_antiC-bd_sf"/>
</dbReference>
<dbReference type="SUPFAM" id="SSF46955">
    <property type="entry name" value="Putative DNA-binding domain"/>
    <property type="match status" value="2"/>
</dbReference>
<evidence type="ECO:0000256" key="8">
    <source>
        <dbReference type="ARBA" id="ARBA00022917"/>
    </source>
</evidence>
<dbReference type="Gene3D" id="3.50.40.10">
    <property type="entry name" value="Phenylalanyl-trna Synthetase, Chain B, domain 3"/>
    <property type="match status" value="1"/>
</dbReference>
<dbReference type="GO" id="GO:0006432">
    <property type="term" value="P:phenylalanyl-tRNA aminoacylation"/>
    <property type="evidence" value="ECO:0007669"/>
    <property type="project" value="InterPro"/>
</dbReference>
<dbReference type="RefSeq" id="YP_009314412.1">
    <property type="nucleotide sequence ID" value="NC_031661.1"/>
</dbReference>
<dbReference type="GO" id="GO:0004826">
    <property type="term" value="F:phenylalanine-tRNA ligase activity"/>
    <property type="evidence" value="ECO:0007669"/>
    <property type="project" value="UniProtKB-EC"/>
</dbReference>
<dbReference type="InterPro" id="IPR020825">
    <property type="entry name" value="Phe-tRNA_synthase-like_B3/B4"/>
</dbReference>
<keyword evidence="8" id="KW-0648">Protein biosynthesis</keyword>